<keyword evidence="4 5" id="KW-0012">Acyltransferase</keyword>
<dbReference type="Proteomes" id="UP000322940">
    <property type="component" value="Unassembled WGS sequence"/>
</dbReference>
<protein>
    <submittedName>
        <fullName evidence="5">Acyltransferase</fullName>
    </submittedName>
</protein>
<dbReference type="Pfam" id="PF00132">
    <property type="entry name" value="Hexapep"/>
    <property type="match status" value="1"/>
</dbReference>
<comment type="caution">
    <text evidence="5">The sequence shown here is derived from an EMBL/GenBank/DDBJ whole genome shotgun (WGS) entry which is preliminary data.</text>
</comment>
<dbReference type="PANTHER" id="PTHR23416:SF23">
    <property type="entry name" value="ACETYLTRANSFERASE C18B11.09C-RELATED"/>
    <property type="match status" value="1"/>
</dbReference>
<keyword evidence="2 5" id="KW-0808">Transferase</keyword>
<dbReference type="InterPro" id="IPR001451">
    <property type="entry name" value="Hexapep"/>
</dbReference>
<gene>
    <name evidence="5" type="ORF">F2Y10_11425</name>
</gene>
<evidence type="ECO:0000313" key="6">
    <source>
        <dbReference type="Proteomes" id="UP000322940"/>
    </source>
</evidence>
<evidence type="ECO:0000256" key="3">
    <source>
        <dbReference type="ARBA" id="ARBA00022737"/>
    </source>
</evidence>
<dbReference type="Gene3D" id="2.160.10.10">
    <property type="entry name" value="Hexapeptide repeat proteins"/>
    <property type="match status" value="1"/>
</dbReference>
<organism evidence="5 6">
    <name type="scientific">Alistipes onderdonkii</name>
    <dbReference type="NCBI Taxonomy" id="328813"/>
    <lineage>
        <taxon>Bacteria</taxon>
        <taxon>Pseudomonadati</taxon>
        <taxon>Bacteroidota</taxon>
        <taxon>Bacteroidia</taxon>
        <taxon>Bacteroidales</taxon>
        <taxon>Rikenellaceae</taxon>
        <taxon>Alistipes</taxon>
    </lineage>
</organism>
<dbReference type="SUPFAM" id="SSF51161">
    <property type="entry name" value="Trimeric LpxA-like enzymes"/>
    <property type="match status" value="1"/>
</dbReference>
<dbReference type="PANTHER" id="PTHR23416">
    <property type="entry name" value="SIALIC ACID SYNTHASE-RELATED"/>
    <property type="match status" value="1"/>
</dbReference>
<keyword evidence="3" id="KW-0677">Repeat</keyword>
<dbReference type="RefSeq" id="WP_033395448.1">
    <property type="nucleotide sequence ID" value="NZ_CP102251.1"/>
</dbReference>
<dbReference type="AlphaFoldDB" id="A0A5B3GUB6"/>
<dbReference type="GO" id="GO:0008374">
    <property type="term" value="F:O-acyltransferase activity"/>
    <property type="evidence" value="ECO:0007669"/>
    <property type="project" value="TreeGrafter"/>
</dbReference>
<reference evidence="5 6" key="1">
    <citation type="journal article" date="2019" name="Nat. Med.">
        <title>A library of human gut bacterial isolates paired with longitudinal multiomics data enables mechanistic microbiome research.</title>
        <authorList>
            <person name="Poyet M."/>
            <person name="Groussin M."/>
            <person name="Gibbons S.M."/>
            <person name="Avila-Pacheco J."/>
            <person name="Jiang X."/>
            <person name="Kearney S.M."/>
            <person name="Perrotta A.R."/>
            <person name="Berdy B."/>
            <person name="Zhao S."/>
            <person name="Lieberman T.D."/>
            <person name="Swanson P.K."/>
            <person name="Smith M."/>
            <person name="Roesemann S."/>
            <person name="Alexander J.E."/>
            <person name="Rich S.A."/>
            <person name="Livny J."/>
            <person name="Vlamakis H."/>
            <person name="Clish C."/>
            <person name="Bullock K."/>
            <person name="Deik A."/>
            <person name="Scott J."/>
            <person name="Pierce K.A."/>
            <person name="Xavier R.J."/>
            <person name="Alm E.J."/>
        </authorList>
    </citation>
    <scope>NUCLEOTIDE SEQUENCE [LARGE SCALE GENOMIC DNA]</scope>
    <source>
        <strain evidence="5 6">BIOML-A266</strain>
    </source>
</reference>
<proteinExistence type="inferred from homology"/>
<evidence type="ECO:0000313" key="5">
    <source>
        <dbReference type="EMBL" id="KAA2377264.1"/>
    </source>
</evidence>
<evidence type="ECO:0000256" key="2">
    <source>
        <dbReference type="ARBA" id="ARBA00022679"/>
    </source>
</evidence>
<evidence type="ECO:0000256" key="4">
    <source>
        <dbReference type="ARBA" id="ARBA00023315"/>
    </source>
</evidence>
<dbReference type="InterPro" id="IPR051159">
    <property type="entry name" value="Hexapeptide_acetyltransf"/>
</dbReference>
<evidence type="ECO:0000256" key="1">
    <source>
        <dbReference type="ARBA" id="ARBA00007274"/>
    </source>
</evidence>
<accession>A0A5B3GUB6</accession>
<comment type="similarity">
    <text evidence="1">Belongs to the transferase hexapeptide repeat family.</text>
</comment>
<sequence length="188" mass="20603">MITSDTLKRYWVKLAVLLIADGEKKAQWLKKHRIFHHIGENCSFKTNILPAEPFLVCLHDNVRIAAGCRLITHSMTCSVFNRATGSNRFYCQYGKIEIHSNVFVGGGSTIMYGVTIGENSIVAAGSVVTKDVPAGSVVGGVPAKIIGTFEESMKKAESFSSNFRGKTTDYSVAALLKIKPVQFDIDKQ</sequence>
<name>A0A5B3GUB6_9BACT</name>
<dbReference type="PROSITE" id="PS00101">
    <property type="entry name" value="HEXAPEP_TRANSFERASES"/>
    <property type="match status" value="1"/>
</dbReference>
<dbReference type="EMBL" id="VVXH01000011">
    <property type="protein sequence ID" value="KAA2377264.1"/>
    <property type="molecule type" value="Genomic_DNA"/>
</dbReference>
<dbReference type="InterPro" id="IPR018357">
    <property type="entry name" value="Hexapep_transf_CS"/>
</dbReference>
<dbReference type="CDD" id="cd04647">
    <property type="entry name" value="LbH_MAT_like"/>
    <property type="match status" value="1"/>
</dbReference>
<dbReference type="InterPro" id="IPR011004">
    <property type="entry name" value="Trimer_LpxA-like_sf"/>
</dbReference>